<evidence type="ECO:0000313" key="3">
    <source>
        <dbReference type="EMBL" id="KOB69467.1"/>
    </source>
</evidence>
<sequence length="447" mass="51113">MILILFVALFGFGDCTSGGAVSGVYDEFRDLAENLKIAGEYRGQQYEQNKDNINSYNKGDGKNKGYNYNDRDGDKSDRDGDKKDGRGYLEDYKDYDGGQKYEDQKDNTGYGNRDGDRIGFDDKNDNRKNRGGYGEYYNGDKLDKYDGPEDYLISDKYRESDRDYRYDRNNRRLGSDLREYDYVEKCDEKEKNCKDGRNDREDQLIRPCALDDRQCIRKYFAQNSKCKPAYGPIPDPLYLKRNTVYFPFANITLLRTRVRITGLSSIKINEFYVNKDTGNLVIALDFQNMNQSSPRNLNCIRKFFASNSRCSVSRGPAPDPVIFQTDTVYLSYVNLTVVLDNVQTTPYLQLDKADIHADVADSNPPYAVGPYAYNSTDPSVQRTFNEMTSTLPQALRESFVLKSSLLLTVFIQNNICDFACNYEACYGATAIVALATCYNKRVALGYR</sequence>
<feature type="compositionally biased region" description="Basic and acidic residues" evidence="1">
    <location>
        <begin position="113"/>
        <end position="128"/>
    </location>
</feature>
<name>A0A0L7L1X1_OPEBR</name>
<feature type="signal peptide" evidence="2">
    <location>
        <begin position="1"/>
        <end position="15"/>
    </location>
</feature>
<feature type="region of interest" description="Disordered" evidence="1">
    <location>
        <begin position="46"/>
        <end position="136"/>
    </location>
</feature>
<proteinExistence type="predicted"/>
<dbReference type="InterPro" id="IPR009911">
    <property type="entry name" value="Fibroin_P25"/>
</dbReference>
<protein>
    <submittedName>
        <fullName evidence="3">Fibroin P25</fullName>
    </submittedName>
</protein>
<organism evidence="3 4">
    <name type="scientific">Operophtera brumata</name>
    <name type="common">Winter moth</name>
    <name type="synonym">Phalaena brumata</name>
    <dbReference type="NCBI Taxonomy" id="104452"/>
    <lineage>
        <taxon>Eukaryota</taxon>
        <taxon>Metazoa</taxon>
        <taxon>Ecdysozoa</taxon>
        <taxon>Arthropoda</taxon>
        <taxon>Hexapoda</taxon>
        <taxon>Insecta</taxon>
        <taxon>Pterygota</taxon>
        <taxon>Neoptera</taxon>
        <taxon>Endopterygota</taxon>
        <taxon>Lepidoptera</taxon>
        <taxon>Glossata</taxon>
        <taxon>Ditrysia</taxon>
        <taxon>Geometroidea</taxon>
        <taxon>Geometridae</taxon>
        <taxon>Larentiinae</taxon>
        <taxon>Operophtera</taxon>
    </lineage>
</organism>
<evidence type="ECO:0000256" key="2">
    <source>
        <dbReference type="SAM" id="SignalP"/>
    </source>
</evidence>
<accession>A0A0L7L1X1</accession>
<feature type="compositionally biased region" description="Basic and acidic residues" evidence="1">
    <location>
        <begin position="59"/>
        <end position="106"/>
    </location>
</feature>
<dbReference type="Proteomes" id="UP000037510">
    <property type="component" value="Unassembled WGS sequence"/>
</dbReference>
<gene>
    <name evidence="3" type="ORF">OBRU01_16897</name>
</gene>
<evidence type="ECO:0000313" key="4">
    <source>
        <dbReference type="Proteomes" id="UP000037510"/>
    </source>
</evidence>
<dbReference type="GO" id="GO:0005576">
    <property type="term" value="C:extracellular region"/>
    <property type="evidence" value="ECO:0007669"/>
    <property type="project" value="InterPro"/>
</dbReference>
<dbReference type="AlphaFoldDB" id="A0A0L7L1X1"/>
<feature type="chain" id="PRO_5012181434" evidence="2">
    <location>
        <begin position="16"/>
        <end position="447"/>
    </location>
</feature>
<dbReference type="GO" id="GO:0005198">
    <property type="term" value="F:structural molecule activity"/>
    <property type="evidence" value="ECO:0007669"/>
    <property type="project" value="InterPro"/>
</dbReference>
<keyword evidence="4" id="KW-1185">Reference proteome</keyword>
<dbReference type="EMBL" id="JTDY01003497">
    <property type="protein sequence ID" value="KOB69467.1"/>
    <property type="molecule type" value="Genomic_DNA"/>
</dbReference>
<evidence type="ECO:0000256" key="1">
    <source>
        <dbReference type="SAM" id="MobiDB-lite"/>
    </source>
</evidence>
<keyword evidence="2" id="KW-0732">Signal</keyword>
<feature type="compositionally biased region" description="Polar residues" evidence="1">
    <location>
        <begin position="46"/>
        <end position="57"/>
    </location>
</feature>
<comment type="caution">
    <text evidence="3">The sequence shown here is derived from an EMBL/GenBank/DDBJ whole genome shotgun (WGS) entry which is preliminary data.</text>
</comment>
<dbReference type="Pfam" id="PF07294">
    <property type="entry name" value="Fibroin_P25"/>
    <property type="match status" value="1"/>
</dbReference>
<reference evidence="3 4" key="1">
    <citation type="journal article" date="2015" name="Genome Biol. Evol.">
        <title>The genome of winter moth (Operophtera brumata) provides a genomic perspective on sexual dimorphism and phenology.</title>
        <authorList>
            <person name="Derks M.F."/>
            <person name="Smit S."/>
            <person name="Salis L."/>
            <person name="Schijlen E."/>
            <person name="Bossers A."/>
            <person name="Mateman C."/>
            <person name="Pijl A.S."/>
            <person name="de Ridder D."/>
            <person name="Groenen M.A."/>
            <person name="Visser M.E."/>
            <person name="Megens H.J."/>
        </authorList>
    </citation>
    <scope>NUCLEOTIDE SEQUENCE [LARGE SCALE GENOMIC DNA]</scope>
    <source>
        <strain evidence="3">WM2013NL</strain>
        <tissue evidence="3">Head and thorax</tissue>
    </source>
</reference>